<keyword evidence="2" id="KW-1133">Transmembrane helix</keyword>
<name>A0ABX5Y3V3_9BACT</name>
<feature type="transmembrane region" description="Helical" evidence="2">
    <location>
        <begin position="218"/>
        <end position="238"/>
    </location>
</feature>
<feature type="transmembrane region" description="Helical" evidence="2">
    <location>
        <begin position="149"/>
        <end position="173"/>
    </location>
</feature>
<keyword evidence="2" id="KW-0472">Membrane</keyword>
<feature type="compositionally biased region" description="Basic residues" evidence="1">
    <location>
        <begin position="591"/>
        <end position="606"/>
    </location>
</feature>
<reference evidence="3 4" key="1">
    <citation type="submission" date="2019-02" db="EMBL/GenBank/DDBJ databases">
        <title>Deep-cultivation of Planctomycetes and their phenomic and genomic characterization uncovers novel biology.</title>
        <authorList>
            <person name="Wiegand S."/>
            <person name="Jogler M."/>
            <person name="Boedeker C."/>
            <person name="Pinto D."/>
            <person name="Vollmers J."/>
            <person name="Rivas-Marin E."/>
            <person name="Kohn T."/>
            <person name="Peeters S.H."/>
            <person name="Heuer A."/>
            <person name="Rast P."/>
            <person name="Oberbeckmann S."/>
            <person name="Bunk B."/>
            <person name="Jeske O."/>
            <person name="Meyerdierks A."/>
            <person name="Storesund J.E."/>
            <person name="Kallscheuer N."/>
            <person name="Luecker S."/>
            <person name="Lage O.M."/>
            <person name="Pohl T."/>
            <person name="Merkel B.J."/>
            <person name="Hornburger P."/>
            <person name="Mueller R.-W."/>
            <person name="Bruemmer F."/>
            <person name="Labrenz M."/>
            <person name="Spormann A.M."/>
            <person name="Op den Camp H."/>
            <person name="Overmann J."/>
            <person name="Amann R."/>
            <person name="Jetten M.S.M."/>
            <person name="Mascher T."/>
            <person name="Medema M.H."/>
            <person name="Devos D.P."/>
            <person name="Kaster A.-K."/>
            <person name="Ovreas L."/>
            <person name="Rohde M."/>
            <person name="Galperin M.Y."/>
            <person name="Jogler C."/>
        </authorList>
    </citation>
    <scope>NUCLEOTIDE SEQUENCE [LARGE SCALE GENOMIC DNA]</scope>
    <source>
        <strain evidence="3 4">TBK1r</strain>
    </source>
</reference>
<evidence type="ECO:0000313" key="4">
    <source>
        <dbReference type="Proteomes" id="UP000318081"/>
    </source>
</evidence>
<evidence type="ECO:0000256" key="1">
    <source>
        <dbReference type="SAM" id="MobiDB-lite"/>
    </source>
</evidence>
<feature type="region of interest" description="Disordered" evidence="1">
    <location>
        <begin position="304"/>
        <end position="606"/>
    </location>
</feature>
<dbReference type="Proteomes" id="UP000318081">
    <property type="component" value="Chromosome"/>
</dbReference>
<evidence type="ECO:0000256" key="2">
    <source>
        <dbReference type="SAM" id="Phobius"/>
    </source>
</evidence>
<gene>
    <name evidence="3" type="ORF">TBK1r_76520</name>
</gene>
<dbReference type="RefSeq" id="WP_145221092.1">
    <property type="nucleotide sequence ID" value="NZ_CP036432.1"/>
</dbReference>
<feature type="compositionally biased region" description="Polar residues" evidence="1">
    <location>
        <begin position="561"/>
        <end position="572"/>
    </location>
</feature>
<keyword evidence="2" id="KW-0812">Transmembrane</keyword>
<evidence type="ECO:0000313" key="3">
    <source>
        <dbReference type="EMBL" id="QDV88617.1"/>
    </source>
</evidence>
<dbReference type="EMBL" id="CP036432">
    <property type="protein sequence ID" value="QDV88617.1"/>
    <property type="molecule type" value="Genomic_DNA"/>
</dbReference>
<feature type="transmembrane region" description="Helical" evidence="2">
    <location>
        <begin position="250"/>
        <end position="271"/>
    </location>
</feature>
<feature type="transmembrane region" description="Helical" evidence="2">
    <location>
        <begin position="193"/>
        <end position="211"/>
    </location>
</feature>
<feature type="compositionally biased region" description="Low complexity" evidence="1">
    <location>
        <begin position="308"/>
        <end position="336"/>
    </location>
</feature>
<feature type="compositionally biased region" description="Low complexity" evidence="1">
    <location>
        <begin position="530"/>
        <end position="560"/>
    </location>
</feature>
<accession>A0ABX5Y3V3</accession>
<feature type="compositionally biased region" description="Acidic residues" evidence="1">
    <location>
        <begin position="429"/>
        <end position="448"/>
    </location>
</feature>
<feature type="compositionally biased region" description="Acidic residues" evidence="1">
    <location>
        <begin position="573"/>
        <end position="584"/>
    </location>
</feature>
<feature type="transmembrane region" description="Helical" evidence="2">
    <location>
        <begin position="68"/>
        <end position="95"/>
    </location>
</feature>
<feature type="compositionally biased region" description="Acidic residues" evidence="1">
    <location>
        <begin position="473"/>
        <end position="491"/>
    </location>
</feature>
<feature type="compositionally biased region" description="Acidic residues" evidence="1">
    <location>
        <begin position="399"/>
        <end position="409"/>
    </location>
</feature>
<feature type="transmembrane region" description="Helical" evidence="2">
    <location>
        <begin position="115"/>
        <end position="137"/>
    </location>
</feature>
<proteinExistence type="predicted"/>
<organism evidence="3 4">
    <name type="scientific">Stieleria magnilauensis</name>
    <dbReference type="NCBI Taxonomy" id="2527963"/>
    <lineage>
        <taxon>Bacteria</taxon>
        <taxon>Pseudomonadati</taxon>
        <taxon>Planctomycetota</taxon>
        <taxon>Planctomycetia</taxon>
        <taxon>Pirellulales</taxon>
        <taxon>Pirellulaceae</taxon>
        <taxon>Stieleria</taxon>
    </lineage>
</organism>
<feature type="compositionally biased region" description="Low complexity" evidence="1">
    <location>
        <begin position="387"/>
        <end position="398"/>
    </location>
</feature>
<protein>
    <submittedName>
        <fullName evidence="3">Uncharacterized protein</fullName>
    </submittedName>
</protein>
<keyword evidence="4" id="KW-1185">Reference proteome</keyword>
<sequence>MSQLRRTTDRRRRVLYHSHVSPHTPSTPATRRAAAELRAARQPAQPFGSRVHQHLRGRWFSLVPVSRMAMGVTAVIVLAISIALTVLHHAAFTWPTLAYRADLARPLLIHRPDSFAAWWTTMLLLLSAGATRLIYVLRRHRRDDYRGHYQLWQLTLVVLLLASVHATVDLVGWLGASLDLLVGDRAVLSGANWLRIVLDVGGIILAMRLIAEVYLCRPALIAMIVSAVLIGFSELAHWQIVVVDGAAKATLVTAAPMLTWSCFLVAATLYLRSMYRQIRNIPAAPSLRERLAQWVAEHRNRDEEDFPSEFFEPQDTPRPAVASVAPRRSPAVAPAAKTDVVAKNVDDHTDVETDLDENDSARPDKPGWFARLRRRGGKKPSDTDSNDATPDDSSQADAADNDAVDDDGPDQPKPKRRWFGLRAARSTEPTDDAEEAAAESENDSDDQADSERPAKKKGWFSLRLKPQPLADSADQDGDSTEPVADADAETETQEKKKGWFGGLLRRKNVDAEESDDSETEATNGSSKPQSSGRAPARGAGSPSRGSGPLSSAARQQRSSQTAEPSRGNQTQALDDDIDPDDIDWESMSKAERRRMRKHLKRTGRAA</sequence>